<dbReference type="InterPro" id="IPR024425">
    <property type="entry name" value="LiaF-like_C"/>
</dbReference>
<name>V5WLD6_9SPIO</name>
<dbReference type="RefSeq" id="WP_024269276.1">
    <property type="nucleotide sequence ID" value="NC_023035.1"/>
</dbReference>
<dbReference type="EMBL" id="CP006939">
    <property type="protein sequence ID" value="AHC16379.1"/>
    <property type="molecule type" value="Genomic_DNA"/>
</dbReference>
<sequence length="205" mass="22634">MSDSFVEQRREEVIDILTDAFSRDIIGTEQYELRVEEANRRNSVEELNQLVSDVQGLGGGSTALQRYPDPGMQTVRSIFSSQQMDGDWLVHDHVQVNSVFGSTTLDLRRPVLGPLTTITLTAVLGDVKIIVPRGVKVTVDVTPVLGEVKRQNEDQKLLQQVKGFISSFLGEGNEIEPVNPHSHPAARVQVSGQAILGSVYIITKR</sequence>
<feature type="domain" description="Cell wall-active antibiotics response LiaF-like C-terminal" evidence="1">
    <location>
        <begin position="79"/>
        <end position="156"/>
    </location>
</feature>
<accession>V5WLD6</accession>
<dbReference type="STRING" id="1307761.L21SP2_3035"/>
<dbReference type="HOGENOM" id="CLU_1420549_0_0_12"/>
<dbReference type="PANTHER" id="PTHR40763:SF5">
    <property type="entry name" value="MEMBRANE PROTEIN"/>
    <property type="match status" value="1"/>
</dbReference>
<dbReference type="KEGG" id="slr:L21SP2_3035"/>
<evidence type="ECO:0000313" key="3">
    <source>
        <dbReference type="Proteomes" id="UP000018680"/>
    </source>
</evidence>
<protein>
    <recommendedName>
        <fullName evidence="1">Cell wall-active antibiotics response LiaF-like C-terminal domain-containing protein</fullName>
    </recommendedName>
</protein>
<evidence type="ECO:0000259" key="1">
    <source>
        <dbReference type="Pfam" id="PF09922"/>
    </source>
</evidence>
<dbReference type="Pfam" id="PF09922">
    <property type="entry name" value="LiaF-like_C"/>
    <property type="match status" value="1"/>
</dbReference>
<dbReference type="OrthoDB" id="129627at2"/>
<dbReference type="Proteomes" id="UP000018680">
    <property type="component" value="Chromosome"/>
</dbReference>
<proteinExistence type="predicted"/>
<evidence type="ECO:0000313" key="2">
    <source>
        <dbReference type="EMBL" id="AHC16379.1"/>
    </source>
</evidence>
<reference evidence="2 3" key="1">
    <citation type="journal article" date="2015" name="Stand. Genomic Sci.">
        <title>Complete genome sequence and description of Salinispira pacifica gen. nov., sp. nov., a novel spirochaete isolated form a hypersaline microbial mat.</title>
        <authorList>
            <person name="Ben Hania W."/>
            <person name="Joseph M."/>
            <person name="Schumann P."/>
            <person name="Bunk B."/>
            <person name="Fiebig A."/>
            <person name="Sproer C."/>
            <person name="Klenk H.P."/>
            <person name="Fardeau M.L."/>
            <person name="Spring S."/>
        </authorList>
    </citation>
    <scope>NUCLEOTIDE SEQUENCE [LARGE SCALE GENOMIC DNA]</scope>
    <source>
        <strain evidence="2 3">L21-RPul-D2</strain>
    </source>
</reference>
<gene>
    <name evidence="2" type="ORF">L21SP2_3035</name>
</gene>
<organism evidence="2 3">
    <name type="scientific">Salinispira pacifica</name>
    <dbReference type="NCBI Taxonomy" id="1307761"/>
    <lineage>
        <taxon>Bacteria</taxon>
        <taxon>Pseudomonadati</taxon>
        <taxon>Spirochaetota</taxon>
        <taxon>Spirochaetia</taxon>
        <taxon>Spirochaetales</taxon>
        <taxon>Spirochaetaceae</taxon>
        <taxon>Salinispira</taxon>
    </lineage>
</organism>
<dbReference type="AlphaFoldDB" id="V5WLD6"/>
<keyword evidence="3" id="KW-1185">Reference proteome</keyword>
<dbReference type="PANTHER" id="PTHR40763">
    <property type="entry name" value="MEMBRANE PROTEIN-RELATED"/>
    <property type="match status" value="1"/>
</dbReference>